<evidence type="ECO:0000256" key="2">
    <source>
        <dbReference type="SAM" id="MobiDB-lite"/>
    </source>
</evidence>
<dbReference type="Gene3D" id="3.10.100.10">
    <property type="entry name" value="Mannose-Binding Protein A, subunit A"/>
    <property type="match status" value="1"/>
</dbReference>
<dbReference type="PROSITE" id="PS00615">
    <property type="entry name" value="C_TYPE_LECTIN_1"/>
    <property type="match status" value="1"/>
</dbReference>
<dbReference type="PANTHER" id="PTHR21407:SF3">
    <property type="entry name" value="LD12305P"/>
    <property type="match status" value="1"/>
</dbReference>
<dbReference type="PANTHER" id="PTHR21407">
    <property type="entry name" value="RE43931P-RELATED"/>
    <property type="match status" value="1"/>
</dbReference>
<evidence type="ECO:0000256" key="1">
    <source>
        <dbReference type="ARBA" id="ARBA00023157"/>
    </source>
</evidence>
<dbReference type="InterPro" id="IPR016187">
    <property type="entry name" value="CTDL_fold"/>
</dbReference>
<feature type="domain" description="C-type lectin" evidence="3">
    <location>
        <begin position="53"/>
        <end position="210"/>
    </location>
</feature>
<feature type="region of interest" description="Disordered" evidence="2">
    <location>
        <begin position="235"/>
        <end position="254"/>
    </location>
</feature>
<dbReference type="CDD" id="cd00037">
    <property type="entry name" value="CLECT"/>
    <property type="match status" value="1"/>
</dbReference>
<gene>
    <name evidence="4" type="ORF">TGEB3V08_LOCUS653</name>
</gene>
<sequence>MREPSFIKENKREAAMLTVGIILLVFVASASPTNHTYRTYSTTCPERPIHIRFGDHGYWFSWEDRKTRRLELTWAEAAAFCQERCMALVSVETKEENNFIRERIARGHQKYVWTSGRKCNFAGCDRPDLKPANVYGWFWVGSLSKLPPTTNRVDTDWSDTGGLGIPQPDNREQVQGGPEEECLTYLNNFYQDGIRWHDVSCAHREPFVCEDNNVPQMVRGSNLAPQYPPHVVAHQHTPATNNTNREPESPPTDFSQQELMKYRLTKLYSDETKPDEQLKMSSLQPPRLSPWEVIAKIQTIDRNITTLGIDEQKKMEEM</sequence>
<dbReference type="InterPro" id="IPR001304">
    <property type="entry name" value="C-type_lectin-like"/>
</dbReference>
<organism evidence="4">
    <name type="scientific">Timema genevievae</name>
    <name type="common">Walking stick</name>
    <dbReference type="NCBI Taxonomy" id="629358"/>
    <lineage>
        <taxon>Eukaryota</taxon>
        <taxon>Metazoa</taxon>
        <taxon>Ecdysozoa</taxon>
        <taxon>Arthropoda</taxon>
        <taxon>Hexapoda</taxon>
        <taxon>Insecta</taxon>
        <taxon>Pterygota</taxon>
        <taxon>Neoptera</taxon>
        <taxon>Polyneoptera</taxon>
        <taxon>Phasmatodea</taxon>
        <taxon>Timematodea</taxon>
        <taxon>Timematoidea</taxon>
        <taxon>Timematidae</taxon>
        <taxon>Timema</taxon>
    </lineage>
</organism>
<reference evidence="4" key="1">
    <citation type="submission" date="2020-11" db="EMBL/GenBank/DDBJ databases">
        <authorList>
            <person name="Tran Van P."/>
        </authorList>
    </citation>
    <scope>NUCLEOTIDE SEQUENCE</scope>
</reference>
<evidence type="ECO:0000313" key="4">
    <source>
        <dbReference type="EMBL" id="CAD7586267.1"/>
    </source>
</evidence>
<protein>
    <recommendedName>
        <fullName evidence="3">C-type lectin domain-containing protein</fullName>
    </recommendedName>
</protein>
<dbReference type="SMART" id="SM00034">
    <property type="entry name" value="CLECT"/>
    <property type="match status" value="1"/>
</dbReference>
<proteinExistence type="predicted"/>
<evidence type="ECO:0000259" key="3">
    <source>
        <dbReference type="PROSITE" id="PS50041"/>
    </source>
</evidence>
<dbReference type="InterPro" id="IPR018378">
    <property type="entry name" value="C-type_lectin_CS"/>
</dbReference>
<dbReference type="PROSITE" id="PS50041">
    <property type="entry name" value="C_TYPE_LECTIN_2"/>
    <property type="match status" value="1"/>
</dbReference>
<dbReference type="SUPFAM" id="SSF56436">
    <property type="entry name" value="C-type lectin-like"/>
    <property type="match status" value="1"/>
</dbReference>
<accession>A0A7R9PGQ3</accession>
<dbReference type="EMBL" id="OE839225">
    <property type="protein sequence ID" value="CAD7586267.1"/>
    <property type="molecule type" value="Genomic_DNA"/>
</dbReference>
<name>A0A7R9PGQ3_TIMGE</name>
<dbReference type="AlphaFoldDB" id="A0A7R9PGQ3"/>
<keyword evidence="1" id="KW-1015">Disulfide bond</keyword>
<dbReference type="InterPro" id="IPR016186">
    <property type="entry name" value="C-type_lectin-like/link_sf"/>
</dbReference>